<name>A0A5C6CYE4_9BACT</name>
<evidence type="ECO:0000313" key="2">
    <source>
        <dbReference type="EMBL" id="TWU29642.1"/>
    </source>
</evidence>
<comment type="caution">
    <text evidence="2">The sequence shown here is derived from an EMBL/GenBank/DDBJ whole genome shotgun (WGS) entry which is preliminary data.</text>
</comment>
<keyword evidence="3" id="KW-1185">Reference proteome</keyword>
<organism evidence="2 3">
    <name type="scientific">Bythopirellula polymerisocia</name>
    <dbReference type="NCBI Taxonomy" id="2528003"/>
    <lineage>
        <taxon>Bacteria</taxon>
        <taxon>Pseudomonadati</taxon>
        <taxon>Planctomycetota</taxon>
        <taxon>Planctomycetia</taxon>
        <taxon>Pirellulales</taxon>
        <taxon>Lacipirellulaceae</taxon>
        <taxon>Bythopirellula</taxon>
    </lineage>
</organism>
<evidence type="ECO:0000313" key="3">
    <source>
        <dbReference type="Proteomes" id="UP000318437"/>
    </source>
</evidence>
<evidence type="ECO:0000256" key="1">
    <source>
        <dbReference type="SAM" id="SignalP"/>
    </source>
</evidence>
<reference evidence="2 3" key="1">
    <citation type="submission" date="2019-02" db="EMBL/GenBank/DDBJ databases">
        <title>Deep-cultivation of Planctomycetes and their phenomic and genomic characterization uncovers novel biology.</title>
        <authorList>
            <person name="Wiegand S."/>
            <person name="Jogler M."/>
            <person name="Boedeker C."/>
            <person name="Pinto D."/>
            <person name="Vollmers J."/>
            <person name="Rivas-Marin E."/>
            <person name="Kohn T."/>
            <person name="Peeters S.H."/>
            <person name="Heuer A."/>
            <person name="Rast P."/>
            <person name="Oberbeckmann S."/>
            <person name="Bunk B."/>
            <person name="Jeske O."/>
            <person name="Meyerdierks A."/>
            <person name="Storesund J.E."/>
            <person name="Kallscheuer N."/>
            <person name="Luecker S."/>
            <person name="Lage O.M."/>
            <person name="Pohl T."/>
            <person name="Merkel B.J."/>
            <person name="Hornburger P."/>
            <person name="Mueller R.-W."/>
            <person name="Bruemmer F."/>
            <person name="Labrenz M."/>
            <person name="Spormann A.M."/>
            <person name="Op Den Camp H."/>
            <person name="Overmann J."/>
            <person name="Amann R."/>
            <person name="Jetten M.S.M."/>
            <person name="Mascher T."/>
            <person name="Medema M.H."/>
            <person name="Devos D.P."/>
            <person name="Kaster A.-K."/>
            <person name="Ovreas L."/>
            <person name="Rohde M."/>
            <person name="Galperin M.Y."/>
            <person name="Jogler C."/>
        </authorList>
    </citation>
    <scope>NUCLEOTIDE SEQUENCE [LARGE SCALE GENOMIC DNA]</scope>
    <source>
        <strain evidence="2 3">Pla144</strain>
    </source>
</reference>
<keyword evidence="1" id="KW-0732">Signal</keyword>
<dbReference type="EMBL" id="SJPS01000001">
    <property type="protein sequence ID" value="TWU29642.1"/>
    <property type="molecule type" value="Genomic_DNA"/>
</dbReference>
<gene>
    <name evidence="2" type="ORF">Pla144_04210</name>
</gene>
<feature type="chain" id="PRO_5022975062" evidence="1">
    <location>
        <begin position="21"/>
        <end position="77"/>
    </location>
</feature>
<sequence precursor="true">MFKKLIVLVFLVGFASECYAWPAYTYRTDRVTPAYLYGYGGNYGYGYYGGCNHYHYQVPAVVPYYGGAIGWDWQPIR</sequence>
<dbReference type="Proteomes" id="UP000318437">
    <property type="component" value="Unassembled WGS sequence"/>
</dbReference>
<protein>
    <submittedName>
        <fullName evidence="2">Uncharacterized protein</fullName>
    </submittedName>
</protein>
<accession>A0A5C6CYE4</accession>
<proteinExistence type="predicted"/>
<dbReference type="AlphaFoldDB" id="A0A5C6CYE4"/>
<feature type="signal peptide" evidence="1">
    <location>
        <begin position="1"/>
        <end position="20"/>
    </location>
</feature>
<dbReference type="RefSeq" id="WP_146447637.1">
    <property type="nucleotide sequence ID" value="NZ_SJPS01000001.1"/>
</dbReference>